<dbReference type="Pfam" id="PF00135">
    <property type="entry name" value="COesterase"/>
    <property type="match status" value="1"/>
</dbReference>
<protein>
    <recommendedName>
        <fullName evidence="1">Carboxylesterase type B domain-containing protein</fullName>
    </recommendedName>
</protein>
<dbReference type="SUPFAM" id="SSF53474">
    <property type="entry name" value="alpha/beta-Hydrolases"/>
    <property type="match status" value="1"/>
</dbReference>
<keyword evidence="3" id="KW-1185">Reference proteome</keyword>
<feature type="domain" description="Carboxylesterase type B" evidence="1">
    <location>
        <begin position="8"/>
        <end position="308"/>
    </location>
</feature>
<dbReference type="PANTHER" id="PTHR43142">
    <property type="entry name" value="CARBOXYLIC ESTER HYDROLASE"/>
    <property type="match status" value="1"/>
</dbReference>
<reference evidence="2" key="1">
    <citation type="submission" date="2021-07" db="EMBL/GenBank/DDBJ databases">
        <authorList>
            <person name="Durling M."/>
        </authorList>
    </citation>
    <scope>NUCLEOTIDE SEQUENCE</scope>
</reference>
<dbReference type="EMBL" id="CAJVRM010000743">
    <property type="protein sequence ID" value="CAG8983898.1"/>
    <property type="molecule type" value="Genomic_DNA"/>
</dbReference>
<dbReference type="OrthoDB" id="3200163at2759"/>
<evidence type="ECO:0000313" key="3">
    <source>
        <dbReference type="Proteomes" id="UP000701801"/>
    </source>
</evidence>
<accession>A0A9N9M1T9</accession>
<name>A0A9N9M1T9_9HELO</name>
<evidence type="ECO:0000313" key="2">
    <source>
        <dbReference type="EMBL" id="CAG8983898.1"/>
    </source>
</evidence>
<gene>
    <name evidence="2" type="ORF">HYALB_00005538</name>
</gene>
<dbReference type="InterPro" id="IPR029058">
    <property type="entry name" value="AB_hydrolase_fold"/>
</dbReference>
<dbReference type="PANTHER" id="PTHR43142:SF5">
    <property type="entry name" value="CARBOXYLIC ESTER HYDROLASE"/>
    <property type="match status" value="1"/>
</dbReference>
<comment type="caution">
    <text evidence="2">The sequence shown here is derived from an EMBL/GenBank/DDBJ whole genome shotgun (WGS) entry which is preliminary data.</text>
</comment>
<dbReference type="AlphaFoldDB" id="A0A9N9M1T9"/>
<dbReference type="Gene3D" id="3.40.50.1820">
    <property type="entry name" value="alpha/beta hydrolase"/>
    <property type="match status" value="1"/>
</dbReference>
<evidence type="ECO:0000259" key="1">
    <source>
        <dbReference type="Pfam" id="PF00135"/>
    </source>
</evidence>
<proteinExistence type="predicted"/>
<sequence length="356" mass="39133">MVLHHPTLGPLIGRHIPSTQTTQYRNLKFATIPFRFSDPILFSPPLPPPTEPYDATNFGPSCPQHPSCFKYDLSIVGNSPELEEERERRISEEGAGVEDELECANLIVVVPEELQIEKEELFPVMVWVHGGGFSGGSNSWPQYDISKFVQTSTEIGKPIIGVALNYRLGPFGFLASSELGVKGNYGLKDQACAFEWIKNHISGFGGDPNIVTAFGESAGSISLTTHLHTQPSTPLFNRLVALSGDPTLRRPNTLAQQTKYATQILTKHDISTTNNINILLDIPAQELVLKLPPYGAWAPTIDGSYIKDEITVQKIADNSSRIGKPEWCERVLIGDALGDVFTPFFAPFISSHTFVS</sequence>
<dbReference type="InterPro" id="IPR002018">
    <property type="entry name" value="CarbesteraseB"/>
</dbReference>
<dbReference type="Proteomes" id="UP000701801">
    <property type="component" value="Unassembled WGS sequence"/>
</dbReference>
<organism evidence="2 3">
    <name type="scientific">Hymenoscyphus albidus</name>
    <dbReference type="NCBI Taxonomy" id="595503"/>
    <lineage>
        <taxon>Eukaryota</taxon>
        <taxon>Fungi</taxon>
        <taxon>Dikarya</taxon>
        <taxon>Ascomycota</taxon>
        <taxon>Pezizomycotina</taxon>
        <taxon>Leotiomycetes</taxon>
        <taxon>Helotiales</taxon>
        <taxon>Helotiaceae</taxon>
        <taxon>Hymenoscyphus</taxon>
    </lineage>
</organism>